<dbReference type="InterPro" id="IPR050229">
    <property type="entry name" value="GlpE_sulfurtransferase"/>
</dbReference>
<name>A0A4R2GNQ0_9BACT</name>
<dbReference type="Pfam" id="PF00581">
    <property type="entry name" value="Rhodanese"/>
    <property type="match status" value="1"/>
</dbReference>
<dbReference type="Gene3D" id="3.40.250.10">
    <property type="entry name" value="Rhodanese-like domain"/>
    <property type="match status" value="1"/>
</dbReference>
<dbReference type="InterPro" id="IPR036873">
    <property type="entry name" value="Rhodanese-like_dom_sf"/>
</dbReference>
<dbReference type="PROSITE" id="PS50206">
    <property type="entry name" value="RHODANESE_3"/>
    <property type="match status" value="1"/>
</dbReference>
<proteinExistence type="predicted"/>
<sequence length="123" mass="14648">MKIISFILSIFVSTSVFRMNSSEYSDAMEASENYILLDVRMYEKYQVERIPGALYAGERKYLDEIAAHLDKNTDVFIYCSYGDRSVEVIKILKRKRFKTIYDLEHGFEQWYMDKMPIDTLKIR</sequence>
<feature type="domain" description="Rhodanese" evidence="1">
    <location>
        <begin position="30"/>
        <end position="119"/>
    </location>
</feature>
<gene>
    <name evidence="2" type="ORF">EV194_101588</name>
</gene>
<dbReference type="OrthoDB" id="1450994at2"/>
<dbReference type="EMBL" id="SLWK01000001">
    <property type="protein sequence ID" value="TCO10954.1"/>
    <property type="molecule type" value="Genomic_DNA"/>
</dbReference>
<dbReference type="GO" id="GO:0016740">
    <property type="term" value="F:transferase activity"/>
    <property type="evidence" value="ECO:0007669"/>
    <property type="project" value="UniProtKB-KW"/>
</dbReference>
<dbReference type="SUPFAM" id="SSF52821">
    <property type="entry name" value="Rhodanese/Cell cycle control phosphatase"/>
    <property type="match status" value="1"/>
</dbReference>
<comment type="caution">
    <text evidence="2">The sequence shown here is derived from an EMBL/GenBank/DDBJ whole genome shotgun (WGS) entry which is preliminary data.</text>
</comment>
<dbReference type="CDD" id="cd00158">
    <property type="entry name" value="RHOD"/>
    <property type="match status" value="1"/>
</dbReference>
<dbReference type="RefSeq" id="WP_132431869.1">
    <property type="nucleotide sequence ID" value="NZ_SLWK01000001.1"/>
</dbReference>
<reference evidence="2 3" key="1">
    <citation type="submission" date="2019-03" db="EMBL/GenBank/DDBJ databases">
        <title>Genomic Encyclopedia of Type Strains, Phase IV (KMG-IV): sequencing the most valuable type-strain genomes for metagenomic binning, comparative biology and taxonomic classification.</title>
        <authorList>
            <person name="Goeker M."/>
        </authorList>
    </citation>
    <scope>NUCLEOTIDE SEQUENCE [LARGE SCALE GENOMIC DNA]</scope>
    <source>
        <strain evidence="2 3">DSM 24179</strain>
    </source>
</reference>
<keyword evidence="2" id="KW-0808">Transferase</keyword>
<dbReference type="InterPro" id="IPR001763">
    <property type="entry name" value="Rhodanese-like_dom"/>
</dbReference>
<evidence type="ECO:0000259" key="1">
    <source>
        <dbReference type="PROSITE" id="PS50206"/>
    </source>
</evidence>
<protein>
    <submittedName>
        <fullName evidence="2">Rhodanese-related sulfurtransferase</fullName>
    </submittedName>
</protein>
<organism evidence="2 3">
    <name type="scientific">Natronoflexus pectinivorans</name>
    <dbReference type="NCBI Taxonomy" id="682526"/>
    <lineage>
        <taxon>Bacteria</taxon>
        <taxon>Pseudomonadati</taxon>
        <taxon>Bacteroidota</taxon>
        <taxon>Bacteroidia</taxon>
        <taxon>Marinilabiliales</taxon>
        <taxon>Marinilabiliaceae</taxon>
        <taxon>Natronoflexus</taxon>
    </lineage>
</organism>
<dbReference type="PANTHER" id="PTHR43031:SF16">
    <property type="entry name" value="OXIDOREDUCTASE"/>
    <property type="match status" value="1"/>
</dbReference>
<dbReference type="AlphaFoldDB" id="A0A4R2GNQ0"/>
<dbReference type="SMART" id="SM00450">
    <property type="entry name" value="RHOD"/>
    <property type="match status" value="1"/>
</dbReference>
<evidence type="ECO:0000313" key="2">
    <source>
        <dbReference type="EMBL" id="TCO10954.1"/>
    </source>
</evidence>
<keyword evidence="3" id="KW-1185">Reference proteome</keyword>
<dbReference type="PANTHER" id="PTHR43031">
    <property type="entry name" value="FAD-DEPENDENT OXIDOREDUCTASE"/>
    <property type="match status" value="1"/>
</dbReference>
<accession>A0A4R2GNQ0</accession>
<evidence type="ECO:0000313" key="3">
    <source>
        <dbReference type="Proteomes" id="UP000295221"/>
    </source>
</evidence>
<dbReference type="Proteomes" id="UP000295221">
    <property type="component" value="Unassembled WGS sequence"/>
</dbReference>